<reference evidence="4" key="1">
    <citation type="submission" date="2023-10" db="EMBL/GenBank/DDBJ databases">
        <authorList>
            <person name="Chen Y."/>
            <person name="Shah S."/>
            <person name="Dougan E. K."/>
            <person name="Thang M."/>
            <person name="Chan C."/>
        </authorList>
    </citation>
    <scope>NUCLEOTIDE SEQUENCE [LARGE SCALE GENOMIC DNA]</scope>
</reference>
<feature type="chain" id="PRO_5045195376" evidence="3">
    <location>
        <begin position="21"/>
        <end position="379"/>
    </location>
</feature>
<feature type="region of interest" description="Disordered" evidence="2">
    <location>
        <begin position="263"/>
        <end position="285"/>
    </location>
</feature>
<feature type="coiled-coil region" evidence="1">
    <location>
        <begin position="67"/>
        <end position="147"/>
    </location>
</feature>
<dbReference type="Proteomes" id="UP001189429">
    <property type="component" value="Unassembled WGS sequence"/>
</dbReference>
<dbReference type="EMBL" id="CAUYUJ010016286">
    <property type="protein sequence ID" value="CAK0863691.1"/>
    <property type="molecule type" value="Genomic_DNA"/>
</dbReference>
<feature type="signal peptide" evidence="3">
    <location>
        <begin position="1"/>
        <end position="20"/>
    </location>
</feature>
<feature type="compositionally biased region" description="Basic and acidic residues" evidence="2">
    <location>
        <begin position="263"/>
        <end position="283"/>
    </location>
</feature>
<evidence type="ECO:0000313" key="5">
    <source>
        <dbReference type="Proteomes" id="UP001189429"/>
    </source>
</evidence>
<evidence type="ECO:0000256" key="3">
    <source>
        <dbReference type="SAM" id="SignalP"/>
    </source>
</evidence>
<gene>
    <name evidence="4" type="ORF">PCOR1329_LOCUS51777</name>
</gene>
<evidence type="ECO:0000313" key="4">
    <source>
        <dbReference type="EMBL" id="CAK0863691.1"/>
    </source>
</evidence>
<comment type="caution">
    <text evidence="4">The sequence shown here is derived from an EMBL/GenBank/DDBJ whole genome shotgun (WGS) entry which is preliminary data.</text>
</comment>
<organism evidence="4 5">
    <name type="scientific">Prorocentrum cordatum</name>
    <dbReference type="NCBI Taxonomy" id="2364126"/>
    <lineage>
        <taxon>Eukaryota</taxon>
        <taxon>Sar</taxon>
        <taxon>Alveolata</taxon>
        <taxon>Dinophyceae</taxon>
        <taxon>Prorocentrales</taxon>
        <taxon>Prorocentraceae</taxon>
        <taxon>Prorocentrum</taxon>
    </lineage>
</organism>
<keyword evidence="1" id="KW-0175">Coiled coil</keyword>
<protein>
    <submittedName>
        <fullName evidence="4">Uncharacterized protein</fullName>
    </submittedName>
</protein>
<keyword evidence="5" id="KW-1185">Reference proteome</keyword>
<dbReference type="Gene3D" id="1.10.287.1490">
    <property type="match status" value="1"/>
</dbReference>
<evidence type="ECO:0000256" key="1">
    <source>
        <dbReference type="SAM" id="Coils"/>
    </source>
</evidence>
<sequence>MSRALLAAAVLALAAPLGSGLDAGAAKERPVSKVISILKDMLNTLQKEQDEDEEIYDKLACWCETNDREKTKAIKEAEERIAALEASIEEDTASSAQLNTEIKNAEQEVAKHQKSLDEATAIREKELAEFNEEEKEMLQALSALKQAVTVLAKHHGGASSTFLQVPKSSMLSVAASLQRLTARTVLTRSQRRVVASFVQSVHKEGYAPQSGEIFGILEQMKETFEKDLSETQKSETENQKAYEALKAAKLEQIAAGQAQVDKKTQELADTDERLAHSKQDIGDTKNSLSADEKFLMDLKERCKTTGPESKGGGENLGHRKECTDKRAARPHLKKVLFRLWGAPRVWGLWVAPTLSRVVRLCLLAHTPCLLLLVLLPVSL</sequence>
<evidence type="ECO:0000256" key="2">
    <source>
        <dbReference type="SAM" id="MobiDB-lite"/>
    </source>
</evidence>
<keyword evidence="3" id="KW-0732">Signal</keyword>
<proteinExistence type="predicted"/>
<name>A0ABN9UUY1_9DINO</name>
<accession>A0ABN9UUY1</accession>
<feature type="non-terminal residue" evidence="4">
    <location>
        <position position="379"/>
    </location>
</feature>